<feature type="domain" description="NmrA-like" evidence="1">
    <location>
        <begin position="12"/>
        <end position="259"/>
    </location>
</feature>
<protein>
    <submittedName>
        <fullName evidence="2">Oxidoreductase</fullName>
    </submittedName>
</protein>
<comment type="caution">
    <text evidence="2">The sequence shown here is derived from an EMBL/GenBank/DDBJ whole genome shotgun (WGS) entry which is preliminary data.</text>
</comment>
<dbReference type="Gene3D" id="3.40.50.720">
    <property type="entry name" value="NAD(P)-binding Rossmann-like Domain"/>
    <property type="match status" value="1"/>
</dbReference>
<organism evidence="2 3">
    <name type="scientific">Chondromyces apiculatus DSM 436</name>
    <dbReference type="NCBI Taxonomy" id="1192034"/>
    <lineage>
        <taxon>Bacteria</taxon>
        <taxon>Pseudomonadati</taxon>
        <taxon>Myxococcota</taxon>
        <taxon>Polyangia</taxon>
        <taxon>Polyangiales</taxon>
        <taxon>Polyangiaceae</taxon>
        <taxon>Chondromyces</taxon>
    </lineage>
</organism>
<name>A0A017TEA2_9BACT</name>
<dbReference type="eggNOG" id="COG0702">
    <property type="taxonomic scope" value="Bacteria"/>
</dbReference>
<sequence>MTPTTSHDRPTPRVLVIGASGNTGRRISERLAASGVLVRAATRSRQAPEGAAEQVRFDWSDASTHGPALQGVDRMYLIAPAAVEDPDSIMLPFIDEALARGVRRVVLLSSSAIPEGAPGLGTVHQALRERAPEWTVLQPSWFMQNLLGTHHLHGKSLEEHGTVTTATGDGRVGFVDVLDIAEVAARALADAQPHDTAHHLTGPEALSYDDIASILTRATGQPKRHVRVSRDDSARLMVEGGIPERYAALLARMEDAIAHGAEARLTPTVERVTGRPPRSFQALVRASLQR</sequence>
<dbReference type="EMBL" id="ASRX01000011">
    <property type="protein sequence ID" value="EYF07150.1"/>
    <property type="molecule type" value="Genomic_DNA"/>
</dbReference>
<dbReference type="Gene3D" id="3.90.25.10">
    <property type="entry name" value="UDP-galactose 4-epimerase, domain 1"/>
    <property type="match status" value="1"/>
</dbReference>
<dbReference type="PANTHER" id="PTHR43162:SF1">
    <property type="entry name" value="PRESTALK A DIFFERENTIATION PROTEIN A"/>
    <property type="match status" value="1"/>
</dbReference>
<evidence type="ECO:0000313" key="3">
    <source>
        <dbReference type="Proteomes" id="UP000019678"/>
    </source>
</evidence>
<accession>A0A017TEA2</accession>
<dbReference type="OrthoDB" id="109735at2"/>
<evidence type="ECO:0000313" key="2">
    <source>
        <dbReference type="EMBL" id="EYF07150.1"/>
    </source>
</evidence>
<dbReference type="SUPFAM" id="SSF51735">
    <property type="entry name" value="NAD(P)-binding Rossmann-fold domains"/>
    <property type="match status" value="1"/>
</dbReference>
<keyword evidence="3" id="KW-1185">Reference proteome</keyword>
<dbReference type="InterPro" id="IPR051604">
    <property type="entry name" value="Ergot_Alk_Oxidoreductase"/>
</dbReference>
<dbReference type="CDD" id="cd05269">
    <property type="entry name" value="TMR_SDR_a"/>
    <property type="match status" value="1"/>
</dbReference>
<reference evidence="2 3" key="1">
    <citation type="submission" date="2013-05" db="EMBL/GenBank/DDBJ databases">
        <title>Genome assembly of Chondromyces apiculatus DSM 436.</title>
        <authorList>
            <person name="Sharma G."/>
            <person name="Khatri I."/>
            <person name="Kaur C."/>
            <person name="Mayilraj S."/>
            <person name="Subramanian S."/>
        </authorList>
    </citation>
    <scope>NUCLEOTIDE SEQUENCE [LARGE SCALE GENOMIC DNA]</scope>
    <source>
        <strain evidence="2 3">DSM 436</strain>
    </source>
</reference>
<gene>
    <name evidence="2" type="ORF">CAP_0629</name>
</gene>
<proteinExistence type="predicted"/>
<dbReference type="InterPro" id="IPR008030">
    <property type="entry name" value="NmrA-like"/>
</dbReference>
<dbReference type="PANTHER" id="PTHR43162">
    <property type="match status" value="1"/>
</dbReference>
<dbReference type="Pfam" id="PF05368">
    <property type="entry name" value="NmrA"/>
    <property type="match status" value="1"/>
</dbReference>
<dbReference type="AlphaFoldDB" id="A0A017TEA2"/>
<dbReference type="STRING" id="1192034.CAP_0629"/>
<dbReference type="RefSeq" id="WP_044238150.1">
    <property type="nucleotide sequence ID" value="NZ_ASRX01000011.1"/>
</dbReference>
<dbReference type="Proteomes" id="UP000019678">
    <property type="component" value="Unassembled WGS sequence"/>
</dbReference>
<dbReference type="InterPro" id="IPR036291">
    <property type="entry name" value="NAD(P)-bd_dom_sf"/>
</dbReference>
<evidence type="ECO:0000259" key="1">
    <source>
        <dbReference type="Pfam" id="PF05368"/>
    </source>
</evidence>